<dbReference type="AlphaFoldDB" id="I5C5K3"/>
<dbReference type="RefSeq" id="WP_009054340.1">
    <property type="nucleotide sequence ID" value="NZ_AJYA01000016.1"/>
</dbReference>
<evidence type="ECO:0000259" key="2">
    <source>
        <dbReference type="Pfam" id="PF20448"/>
    </source>
</evidence>
<name>I5C5K3_9BACT</name>
<evidence type="ECO:0000256" key="1">
    <source>
        <dbReference type="SAM" id="SignalP"/>
    </source>
</evidence>
<organism evidence="3 4">
    <name type="scientific">Nitritalea halalkaliphila LW7</name>
    <dbReference type="NCBI Taxonomy" id="1189621"/>
    <lineage>
        <taxon>Bacteria</taxon>
        <taxon>Pseudomonadati</taxon>
        <taxon>Bacteroidota</taxon>
        <taxon>Cytophagia</taxon>
        <taxon>Cytophagales</taxon>
        <taxon>Cyclobacteriaceae</taxon>
        <taxon>Nitritalea</taxon>
    </lineage>
</organism>
<keyword evidence="4" id="KW-1185">Reference proteome</keyword>
<dbReference type="InterPro" id="IPR046551">
    <property type="entry name" value="DUF6705"/>
</dbReference>
<sequence length="183" mass="20684">MKNILVFCAIVLIMRAPLFGQDQSKDMNPANLVGALEGTWQHTSPDGRMTVKFVPVQMQMGPSEDAEVRNALYGFILYEDASTTVLNYLNEIDKYESNQYINFQSFINTPKDKIPQFVVSYSSITDMIAGSFSLLDRKYAFSVSLNSLNDSTIIMKSIPDPRNEADLNIFPKEISELTFTRVE</sequence>
<accession>I5C5K3</accession>
<keyword evidence="1" id="KW-0732">Signal</keyword>
<dbReference type="EMBL" id="AJYA01000016">
    <property type="protein sequence ID" value="EIM77105.1"/>
    <property type="molecule type" value="Genomic_DNA"/>
</dbReference>
<protein>
    <recommendedName>
        <fullName evidence="2">DUF6705 domain-containing protein</fullName>
    </recommendedName>
</protein>
<comment type="caution">
    <text evidence="3">The sequence shown here is derived from an EMBL/GenBank/DDBJ whole genome shotgun (WGS) entry which is preliminary data.</text>
</comment>
<feature type="domain" description="DUF6705" evidence="2">
    <location>
        <begin position="1"/>
        <end position="114"/>
    </location>
</feature>
<proteinExistence type="predicted"/>
<evidence type="ECO:0000313" key="3">
    <source>
        <dbReference type="EMBL" id="EIM77105.1"/>
    </source>
</evidence>
<feature type="signal peptide" evidence="1">
    <location>
        <begin position="1"/>
        <end position="20"/>
    </location>
</feature>
<dbReference type="Pfam" id="PF20448">
    <property type="entry name" value="DUF6705"/>
    <property type="match status" value="1"/>
</dbReference>
<gene>
    <name evidence="3" type="ORF">A3SI_07379</name>
</gene>
<reference evidence="3 4" key="1">
    <citation type="submission" date="2012-05" db="EMBL/GenBank/DDBJ databases">
        <title>Genome sequence of Nitritalea halalkaliphila LW7.</title>
        <authorList>
            <person name="Jangir P.K."/>
            <person name="Singh A."/>
            <person name="Shivaji S."/>
            <person name="Sharma R."/>
        </authorList>
    </citation>
    <scope>NUCLEOTIDE SEQUENCE [LARGE SCALE GENOMIC DNA]</scope>
    <source>
        <strain evidence="3 4">LW7</strain>
    </source>
</reference>
<dbReference type="Proteomes" id="UP000005551">
    <property type="component" value="Unassembled WGS sequence"/>
</dbReference>
<feature type="chain" id="PRO_5003700447" description="DUF6705 domain-containing protein" evidence="1">
    <location>
        <begin position="21"/>
        <end position="183"/>
    </location>
</feature>
<evidence type="ECO:0000313" key="4">
    <source>
        <dbReference type="Proteomes" id="UP000005551"/>
    </source>
</evidence>